<dbReference type="GeneID" id="85328741"/>
<evidence type="ECO:0000313" key="1">
    <source>
        <dbReference type="EMBL" id="KAK0718045.1"/>
    </source>
</evidence>
<reference evidence="1" key="1">
    <citation type="submission" date="2023-06" db="EMBL/GenBank/DDBJ databases">
        <title>Genome-scale phylogeny and comparative genomics of the fungal order Sordariales.</title>
        <authorList>
            <consortium name="Lawrence Berkeley National Laboratory"/>
            <person name="Hensen N."/>
            <person name="Bonometti L."/>
            <person name="Westerberg I."/>
            <person name="Brannstrom I.O."/>
            <person name="Guillou S."/>
            <person name="Cros-Aarteil S."/>
            <person name="Calhoun S."/>
            <person name="Haridas S."/>
            <person name="Kuo A."/>
            <person name="Mondo S."/>
            <person name="Pangilinan J."/>
            <person name="Riley R."/>
            <person name="LaButti K."/>
            <person name="Andreopoulos B."/>
            <person name="Lipzen A."/>
            <person name="Chen C."/>
            <person name="Yanf M."/>
            <person name="Daum C."/>
            <person name="Ng V."/>
            <person name="Clum A."/>
            <person name="Steindorff A."/>
            <person name="Ohm R."/>
            <person name="Martin F."/>
            <person name="Silar P."/>
            <person name="Natvig D."/>
            <person name="Lalanne C."/>
            <person name="Gautier V."/>
            <person name="Ament-velasquez S.L."/>
            <person name="Kruys A."/>
            <person name="Hutchinson M.I."/>
            <person name="Powell A.J."/>
            <person name="Barry K."/>
            <person name="Miller A.N."/>
            <person name="Grigoriev I.V."/>
            <person name="Debuchy R."/>
            <person name="Gladieux P."/>
            <person name="Thoren M.H."/>
            <person name="Johannesson H."/>
        </authorList>
    </citation>
    <scope>NUCLEOTIDE SEQUENCE</scope>
    <source>
        <strain evidence="1">SMH2392-1A</strain>
    </source>
</reference>
<gene>
    <name evidence="1" type="ORF">B0T26DRAFT_752026</name>
</gene>
<dbReference type="EMBL" id="JAUIRO010000004">
    <property type="protein sequence ID" value="KAK0718045.1"/>
    <property type="molecule type" value="Genomic_DNA"/>
</dbReference>
<comment type="caution">
    <text evidence="1">The sequence shown here is derived from an EMBL/GenBank/DDBJ whole genome shotgun (WGS) entry which is preliminary data.</text>
</comment>
<name>A0AA40ALH1_9PEZI</name>
<organism evidence="1 2">
    <name type="scientific">Lasiosphaeria miniovina</name>
    <dbReference type="NCBI Taxonomy" id="1954250"/>
    <lineage>
        <taxon>Eukaryota</taxon>
        <taxon>Fungi</taxon>
        <taxon>Dikarya</taxon>
        <taxon>Ascomycota</taxon>
        <taxon>Pezizomycotina</taxon>
        <taxon>Sordariomycetes</taxon>
        <taxon>Sordariomycetidae</taxon>
        <taxon>Sordariales</taxon>
        <taxon>Lasiosphaeriaceae</taxon>
        <taxon>Lasiosphaeria</taxon>
    </lineage>
</organism>
<evidence type="ECO:0000313" key="2">
    <source>
        <dbReference type="Proteomes" id="UP001172101"/>
    </source>
</evidence>
<protein>
    <submittedName>
        <fullName evidence="1">Uncharacterized protein</fullName>
    </submittedName>
</protein>
<dbReference type="Proteomes" id="UP001172101">
    <property type="component" value="Unassembled WGS sequence"/>
</dbReference>
<proteinExistence type="predicted"/>
<keyword evidence="2" id="KW-1185">Reference proteome</keyword>
<dbReference type="AlphaFoldDB" id="A0AA40ALH1"/>
<dbReference type="RefSeq" id="XP_060296838.1">
    <property type="nucleotide sequence ID" value="XM_060445471.1"/>
</dbReference>
<sequence>MQLSGIDYGPRFGPLDPTRGWREIRRQNNRILDCNRLYVSLCDRIKGYIYVYRRPWRSAVSYLAEADYSELMSRGRVCQEWFLSRRIVHYTPSEVYFECRTLRPASICNYAVGLIRRKLIENEEDDNNGESSIPFRVGFKSRFFAVSADKQQAYNMVNTVNTTTTNPQQYLAGLWLAGMHYGLRRHAPRTAPARHRHGRRETLRLWRTVMVMGIGLTTPSGSLRKETPETRAPLQSHQTINNNIAGRWLVSRTTSLGTASGWGVFERADLPHESPATDGENTLTLTLALAIAARKNCGGVPASFAYDVLGVLFVEPVADEEAACRFRRVGVGSLFEKETLHVFNMAEVMAIELV</sequence>
<accession>A0AA40ALH1</accession>